<evidence type="ECO:0000256" key="1">
    <source>
        <dbReference type="SAM" id="SignalP"/>
    </source>
</evidence>
<keyword evidence="1" id="KW-0732">Signal</keyword>
<evidence type="ECO:0000313" key="2">
    <source>
        <dbReference type="EMBL" id="TQE96894.1"/>
    </source>
</evidence>
<dbReference type="EMBL" id="VIFK01000326">
    <property type="protein sequence ID" value="TQE96894.1"/>
    <property type="molecule type" value="Genomic_DNA"/>
</dbReference>
<organism evidence="2 3">
    <name type="scientific">Spiribacter salinus</name>
    <dbReference type="NCBI Taxonomy" id="1335746"/>
    <lineage>
        <taxon>Bacteria</taxon>
        <taxon>Pseudomonadati</taxon>
        <taxon>Pseudomonadota</taxon>
        <taxon>Gammaproteobacteria</taxon>
        <taxon>Chromatiales</taxon>
        <taxon>Ectothiorhodospiraceae</taxon>
        <taxon>Spiribacter</taxon>
    </lineage>
</organism>
<feature type="chain" id="PRO_5021777995" evidence="1">
    <location>
        <begin position="28"/>
        <end position="152"/>
    </location>
</feature>
<dbReference type="AlphaFoldDB" id="A0A540VJF5"/>
<comment type="caution">
    <text evidence="2">The sequence shown here is derived from an EMBL/GenBank/DDBJ whole genome shotgun (WGS) entry which is preliminary data.</text>
</comment>
<name>A0A540VJF5_9GAMM</name>
<proteinExistence type="predicted"/>
<feature type="signal peptide" evidence="1">
    <location>
        <begin position="1"/>
        <end position="27"/>
    </location>
</feature>
<dbReference type="Proteomes" id="UP000315400">
    <property type="component" value="Unassembled WGS sequence"/>
</dbReference>
<sequence>MKIQSQTFNLRATVCAVATLLFSTAFAAPGHWYEPGREGHGLQINRDSGFGHAVTWYLYREDGSTAFLIGGSNCESFPCVLTLHEPTARYMGGSLDLGPEVGEIEIGQYDGVTLPVRFDLRAWQPERCDDISPGGVLWRECAGKIDFELLTE</sequence>
<evidence type="ECO:0000313" key="3">
    <source>
        <dbReference type="Proteomes" id="UP000315400"/>
    </source>
</evidence>
<accession>A0A540VJF5</accession>
<reference evidence="2 3" key="1">
    <citation type="submission" date="2019-06" db="EMBL/GenBank/DDBJ databases">
        <title>Metagenome assembled Genome of Spiribacter salinus SL48-SHIP from the microbial mat of Salt Lake 48 (Novosibirsk region, Russia).</title>
        <authorList>
            <person name="Shipova A."/>
            <person name="Rozanov A.S."/>
            <person name="Bryanskaya A.V."/>
            <person name="Peltek S.E."/>
        </authorList>
    </citation>
    <scope>NUCLEOTIDE SEQUENCE [LARGE SCALE GENOMIC DNA]</scope>
    <source>
        <strain evidence="2">SL48-SHIP-2</strain>
    </source>
</reference>
<protein>
    <submittedName>
        <fullName evidence="2">Uncharacterized protein</fullName>
    </submittedName>
</protein>
<gene>
    <name evidence="2" type="ORF">FKY71_16370</name>
</gene>